<gene>
    <name evidence="2" type="ORF">HTY61_06890</name>
</gene>
<dbReference type="EMBL" id="CP054836">
    <property type="protein sequence ID" value="QKV20566.1"/>
    <property type="molecule type" value="Genomic_DNA"/>
</dbReference>
<dbReference type="Proteomes" id="UP000509367">
    <property type="component" value="Chromosome"/>
</dbReference>
<keyword evidence="3" id="KW-1185">Reference proteome</keyword>
<reference evidence="2 3" key="1">
    <citation type="submission" date="2020-06" db="EMBL/GenBank/DDBJ databases">
        <title>Oricola thermophila sp. nov. isolated from a tidal sediments.</title>
        <authorList>
            <person name="Kwon K.K."/>
            <person name="Yang S.-H."/>
            <person name="Park M.-J."/>
        </authorList>
    </citation>
    <scope>NUCLEOTIDE SEQUENCE [LARGE SCALE GENOMIC DNA]</scope>
    <source>
        <strain evidence="2 3">MEBiC13590</strain>
    </source>
</reference>
<feature type="chain" id="PRO_5026849584" evidence="1">
    <location>
        <begin position="18"/>
        <end position="120"/>
    </location>
</feature>
<evidence type="ECO:0000313" key="3">
    <source>
        <dbReference type="Proteomes" id="UP000509367"/>
    </source>
</evidence>
<proteinExistence type="predicted"/>
<sequence length="120" mass="13128">MVVAVAAILLSLTQVFAGEADVVSVDARQQDEGTWQFSVAVRHADEGWEHYADKWIVVGPDGTVYGERVLAHPHVDEQPFTRSQSGIRIPEHVSTVVVKAHDSVHEFGGVEVSVDLDALR</sequence>
<organism evidence="2 3">
    <name type="scientific">Oricola thermophila</name>
    <dbReference type="NCBI Taxonomy" id="2742145"/>
    <lineage>
        <taxon>Bacteria</taxon>
        <taxon>Pseudomonadati</taxon>
        <taxon>Pseudomonadota</taxon>
        <taxon>Alphaproteobacteria</taxon>
        <taxon>Hyphomicrobiales</taxon>
        <taxon>Ahrensiaceae</taxon>
        <taxon>Oricola</taxon>
    </lineage>
</organism>
<dbReference type="AlphaFoldDB" id="A0A6N1VHW0"/>
<keyword evidence="1" id="KW-0732">Signal</keyword>
<evidence type="ECO:0000313" key="2">
    <source>
        <dbReference type="EMBL" id="QKV20566.1"/>
    </source>
</evidence>
<name>A0A6N1VHW0_9HYPH</name>
<evidence type="ECO:0000256" key="1">
    <source>
        <dbReference type="SAM" id="SignalP"/>
    </source>
</evidence>
<dbReference type="KEGG" id="orm:HTY61_06890"/>
<protein>
    <submittedName>
        <fullName evidence="2">Uncharacterized protein</fullName>
    </submittedName>
</protein>
<feature type="signal peptide" evidence="1">
    <location>
        <begin position="1"/>
        <end position="17"/>
    </location>
</feature>
<accession>A0A6N1VHW0</accession>